<feature type="region of interest" description="Disordered" evidence="1">
    <location>
        <begin position="206"/>
        <end position="235"/>
    </location>
</feature>
<gene>
    <name evidence="3" type="ORF">MACK_001176</name>
</gene>
<keyword evidence="2" id="KW-0732">Signal</keyword>
<feature type="compositionally biased region" description="Acidic residues" evidence="1">
    <location>
        <begin position="214"/>
        <end position="235"/>
    </location>
</feature>
<evidence type="ECO:0000313" key="3">
    <source>
        <dbReference type="EMBL" id="UKK01823.2"/>
    </source>
</evidence>
<organism evidence="3 4">
    <name type="scientific">Theileria orientalis</name>
    <dbReference type="NCBI Taxonomy" id="68886"/>
    <lineage>
        <taxon>Eukaryota</taxon>
        <taxon>Sar</taxon>
        <taxon>Alveolata</taxon>
        <taxon>Apicomplexa</taxon>
        <taxon>Aconoidasida</taxon>
        <taxon>Piroplasmida</taxon>
        <taxon>Theileriidae</taxon>
        <taxon>Theileria</taxon>
    </lineage>
</organism>
<accession>A0A976ME49</accession>
<reference evidence="3" key="1">
    <citation type="submission" date="2022-07" db="EMBL/GenBank/DDBJ databases">
        <title>Evaluation of T. orientalis genome assembly methods using nanopore sequencing and analysis of variation between genomes.</title>
        <authorList>
            <person name="Yam J."/>
            <person name="Micallef M.L."/>
            <person name="Liu M."/>
            <person name="Djordjevic S.P."/>
            <person name="Bogema D.R."/>
            <person name="Jenkins C."/>
        </authorList>
    </citation>
    <scope>NUCLEOTIDE SEQUENCE</scope>
    <source>
        <strain evidence="3">Goon Nure</strain>
    </source>
</reference>
<sequence length="651" mass="76313">MNITHTFTSFLLFRVFISRSLCLKLNVGKIENYSSGSTQINVQKKSEFQNFYTHKISSPITLTEIYNGNKRLHFDPLLSNSQPLISASVIWSFRRPAIIQLNLEKSSVLLLNEYDSLLAVQAIFSENVVTNLVPNTHSLSDVTVDVDLSQFEDYNSNDSKVFVTNLKFADERFKRFTLRNYNLESTKLGKLLYDGSNLKTVIKKLQPKPKPEVEPEAELQPETQTEEAQENQPEELETVLTDEDLEIPNKEKIYSVQVYSYNNFPLLIEFLYTFNKRKFYCYTPEEKWKHVVFPTIQDPTFPDILYNRLSYYGCKNGFKYTINIYQKTDVAEHKYKIENYCNLEDEVVTIENELDLPFYTDWNYKSGKYRCYVHIPTNRTGFFVDHLKAGSSVLQLLGTPSIIKSIRVYHDQGSKPYLIGFVDKADAIHFFMYQDKTWKKDKVLDINPNVYIDYNLKEMLDSLELDDTREGPKVPRIAIDNEAIQMLPDTATISTTLPARYVINTIKKDNELRRARTFYIHDIDTYKYNYAYDFATVNGELYTKMNIDTKENIGIRTVSYYYKDVMIFRHGALVHRIENFYNTDNKDITLELYTNTLLVYTFRNNYSTTSTHSWKFISVRPMNIVEDADSFKKYFDRIKSVNHINFDEVQT</sequence>
<dbReference type="Proteomes" id="UP000244811">
    <property type="component" value="Chromosome 2"/>
</dbReference>
<dbReference type="AlphaFoldDB" id="A0A976ME49"/>
<feature type="chain" id="PRO_5037331283" description="SfiI-subtelomeric related protein family member" evidence="2">
    <location>
        <begin position="23"/>
        <end position="651"/>
    </location>
</feature>
<name>A0A976ME49_THEOR</name>
<evidence type="ECO:0000313" key="4">
    <source>
        <dbReference type="Proteomes" id="UP000244811"/>
    </source>
</evidence>
<proteinExistence type="predicted"/>
<evidence type="ECO:0000256" key="2">
    <source>
        <dbReference type="SAM" id="SignalP"/>
    </source>
</evidence>
<dbReference type="EMBL" id="CP056071">
    <property type="protein sequence ID" value="UKK01823.2"/>
    <property type="molecule type" value="Genomic_DNA"/>
</dbReference>
<evidence type="ECO:0008006" key="5">
    <source>
        <dbReference type="Google" id="ProtNLM"/>
    </source>
</evidence>
<protein>
    <recommendedName>
        <fullName evidence="5">SfiI-subtelomeric related protein family member</fullName>
    </recommendedName>
</protein>
<evidence type="ECO:0000256" key="1">
    <source>
        <dbReference type="SAM" id="MobiDB-lite"/>
    </source>
</evidence>
<feature type="signal peptide" evidence="2">
    <location>
        <begin position="1"/>
        <end position="22"/>
    </location>
</feature>